<reference evidence="1" key="1">
    <citation type="submission" date="2014-05" db="EMBL/GenBank/DDBJ databases">
        <authorList>
            <person name="Chronopoulou M."/>
        </authorList>
    </citation>
    <scope>NUCLEOTIDE SEQUENCE</scope>
    <source>
        <tissue evidence="1">Whole organism</tissue>
    </source>
</reference>
<dbReference type="AlphaFoldDB" id="A0A0K2TN52"/>
<name>A0A0K2TN52_LEPSM</name>
<evidence type="ECO:0000313" key="1">
    <source>
        <dbReference type="EMBL" id="CDW27349.1"/>
    </source>
</evidence>
<protein>
    <submittedName>
        <fullName evidence="1">Uncharacterized protein</fullName>
    </submittedName>
</protein>
<proteinExistence type="predicted"/>
<sequence length="65" mass="7584">MLSYFLVTQTCSSNIRLYTEFHFTQCLLLVSGPESIFSLLRRKKIFSWVRLSSNDSINAPLIKRI</sequence>
<dbReference type="EMBL" id="HACA01009987">
    <property type="protein sequence ID" value="CDW27348.1"/>
    <property type="molecule type" value="Transcribed_RNA"/>
</dbReference>
<organism evidence="1">
    <name type="scientific">Lepeophtheirus salmonis</name>
    <name type="common">Salmon louse</name>
    <name type="synonym">Caligus salmonis</name>
    <dbReference type="NCBI Taxonomy" id="72036"/>
    <lineage>
        <taxon>Eukaryota</taxon>
        <taxon>Metazoa</taxon>
        <taxon>Ecdysozoa</taxon>
        <taxon>Arthropoda</taxon>
        <taxon>Crustacea</taxon>
        <taxon>Multicrustacea</taxon>
        <taxon>Hexanauplia</taxon>
        <taxon>Copepoda</taxon>
        <taxon>Siphonostomatoida</taxon>
        <taxon>Caligidae</taxon>
        <taxon>Lepeophtheirus</taxon>
    </lineage>
</organism>
<dbReference type="EMBL" id="HACA01009988">
    <property type="protein sequence ID" value="CDW27349.1"/>
    <property type="molecule type" value="Transcribed_RNA"/>
</dbReference>
<accession>A0A0K2TN52</accession>